<dbReference type="AlphaFoldDB" id="W4FIE8"/>
<dbReference type="GeneID" id="20819029"/>
<gene>
    <name evidence="1" type="ORF">H257_17033</name>
</gene>
<proteinExistence type="predicted"/>
<protein>
    <submittedName>
        <fullName evidence="1">Uncharacterized protein</fullName>
    </submittedName>
</protein>
<dbReference type="EMBL" id="KI913209">
    <property type="protein sequence ID" value="ETV66604.1"/>
    <property type="molecule type" value="Genomic_DNA"/>
</dbReference>
<name>W4FIE8_APHAT</name>
<evidence type="ECO:0000313" key="1">
    <source>
        <dbReference type="EMBL" id="ETV66604.1"/>
    </source>
</evidence>
<dbReference type="VEuPathDB" id="FungiDB:H257_17033"/>
<dbReference type="RefSeq" id="XP_009843975.1">
    <property type="nucleotide sequence ID" value="XM_009845673.1"/>
</dbReference>
<sequence>MLVTSCQHREDAHADGVEHEMDVVVRGKPQRNNNVKQLYEGHFASDTSMQQEHELLVSITVLLVLE</sequence>
<organism evidence="1">
    <name type="scientific">Aphanomyces astaci</name>
    <name type="common">Crayfish plague agent</name>
    <dbReference type="NCBI Taxonomy" id="112090"/>
    <lineage>
        <taxon>Eukaryota</taxon>
        <taxon>Sar</taxon>
        <taxon>Stramenopiles</taxon>
        <taxon>Oomycota</taxon>
        <taxon>Saprolegniomycetes</taxon>
        <taxon>Saprolegniales</taxon>
        <taxon>Verrucalvaceae</taxon>
        <taxon>Aphanomyces</taxon>
    </lineage>
</organism>
<accession>W4FIE8</accession>
<reference evidence="1" key="1">
    <citation type="submission" date="2013-12" db="EMBL/GenBank/DDBJ databases">
        <title>The Genome Sequence of Aphanomyces astaci APO3.</title>
        <authorList>
            <consortium name="The Broad Institute Genomics Platform"/>
            <person name="Russ C."/>
            <person name="Tyler B."/>
            <person name="van West P."/>
            <person name="Dieguez-Uribeondo J."/>
            <person name="Young S.K."/>
            <person name="Zeng Q."/>
            <person name="Gargeya S."/>
            <person name="Fitzgerald M."/>
            <person name="Abouelleil A."/>
            <person name="Alvarado L."/>
            <person name="Chapman S.B."/>
            <person name="Gainer-Dewar J."/>
            <person name="Goldberg J."/>
            <person name="Griggs A."/>
            <person name="Gujja S."/>
            <person name="Hansen M."/>
            <person name="Howarth C."/>
            <person name="Imamovic A."/>
            <person name="Ireland A."/>
            <person name="Larimer J."/>
            <person name="McCowan C."/>
            <person name="Murphy C."/>
            <person name="Pearson M."/>
            <person name="Poon T.W."/>
            <person name="Priest M."/>
            <person name="Roberts A."/>
            <person name="Saif S."/>
            <person name="Shea T."/>
            <person name="Sykes S."/>
            <person name="Wortman J."/>
            <person name="Nusbaum C."/>
            <person name="Birren B."/>
        </authorList>
    </citation>
    <scope>NUCLEOTIDE SEQUENCE [LARGE SCALE GENOMIC DNA]</scope>
    <source>
        <strain evidence="1">APO3</strain>
    </source>
</reference>